<organism evidence="2 3">
    <name type="scientific">Halorubrum saccharovorum DSM 1137</name>
    <dbReference type="NCBI Taxonomy" id="1227484"/>
    <lineage>
        <taxon>Archaea</taxon>
        <taxon>Methanobacteriati</taxon>
        <taxon>Methanobacteriota</taxon>
        <taxon>Stenosarchaea group</taxon>
        <taxon>Halobacteria</taxon>
        <taxon>Halobacteriales</taxon>
        <taxon>Haloferacaceae</taxon>
        <taxon>Halorubrum</taxon>
    </lineage>
</organism>
<feature type="transmembrane region" description="Helical" evidence="1">
    <location>
        <begin position="49"/>
        <end position="70"/>
    </location>
</feature>
<protein>
    <submittedName>
        <fullName evidence="2">Uncharacterized protein</fullName>
    </submittedName>
</protein>
<keyword evidence="1" id="KW-1133">Transmembrane helix</keyword>
<keyword evidence="1" id="KW-0812">Transmembrane</keyword>
<name>M0DT09_9EURY</name>
<dbReference type="EMBL" id="AOJE01000060">
    <property type="protein sequence ID" value="ELZ37827.1"/>
    <property type="molecule type" value="Genomic_DNA"/>
</dbReference>
<dbReference type="RefSeq" id="WP_004049340.1">
    <property type="nucleotide sequence ID" value="NZ_AOJE01000060.1"/>
</dbReference>
<gene>
    <name evidence="2" type="ORF">C471_12016</name>
</gene>
<proteinExistence type="predicted"/>
<dbReference type="STRING" id="1227484.C471_12016"/>
<evidence type="ECO:0000256" key="1">
    <source>
        <dbReference type="SAM" id="Phobius"/>
    </source>
</evidence>
<keyword evidence="3" id="KW-1185">Reference proteome</keyword>
<sequence length="90" mass="8374">MSGDGIFESLSIVGLLSLCCIGLGGIAGGAALAGGGASATTVATGTTSLRGALVSGLVTAAAVLIVGLAVKRRLRRGGDGGVGGETDDGT</sequence>
<reference evidence="2 3" key="1">
    <citation type="journal article" date="2014" name="PLoS Genet.">
        <title>Phylogenetically driven sequencing of extremely halophilic archaea reveals strategies for static and dynamic osmo-response.</title>
        <authorList>
            <person name="Becker E.A."/>
            <person name="Seitzer P.M."/>
            <person name="Tritt A."/>
            <person name="Larsen D."/>
            <person name="Krusor M."/>
            <person name="Yao A.I."/>
            <person name="Wu D."/>
            <person name="Madern D."/>
            <person name="Eisen J.A."/>
            <person name="Darling A.E."/>
            <person name="Facciotti M.T."/>
        </authorList>
    </citation>
    <scope>NUCLEOTIDE SEQUENCE [LARGE SCALE GENOMIC DNA]</scope>
    <source>
        <strain evidence="2 3">DSM 1137</strain>
    </source>
</reference>
<dbReference type="AlphaFoldDB" id="M0DT09"/>
<evidence type="ECO:0000313" key="3">
    <source>
        <dbReference type="Proteomes" id="UP000011514"/>
    </source>
</evidence>
<comment type="caution">
    <text evidence="2">The sequence shown here is derived from an EMBL/GenBank/DDBJ whole genome shotgun (WGS) entry which is preliminary data.</text>
</comment>
<dbReference type="Proteomes" id="UP000011514">
    <property type="component" value="Unassembled WGS sequence"/>
</dbReference>
<keyword evidence="1" id="KW-0472">Membrane</keyword>
<accession>M0DT09</accession>
<dbReference type="PATRIC" id="fig|1227484.4.peg.2362"/>
<evidence type="ECO:0000313" key="2">
    <source>
        <dbReference type="EMBL" id="ELZ37827.1"/>
    </source>
</evidence>